<evidence type="ECO:0000313" key="5">
    <source>
        <dbReference type="EnsemblPlants" id="Kaladp0515s0165.2.v1.1"/>
    </source>
</evidence>
<feature type="compositionally biased region" description="Polar residues" evidence="3">
    <location>
        <begin position="142"/>
        <end position="161"/>
    </location>
</feature>
<protein>
    <recommendedName>
        <fullName evidence="4">Bromo domain-containing protein</fullName>
    </recommendedName>
</protein>
<feature type="region of interest" description="Disordered" evidence="3">
    <location>
        <begin position="287"/>
        <end position="321"/>
    </location>
</feature>
<dbReference type="Gramene" id="Kaladp0515s0165.2.v1.1">
    <property type="protein sequence ID" value="Kaladp0515s0165.2.v1.1"/>
    <property type="gene ID" value="Kaladp0515s0165.v1.1"/>
</dbReference>
<evidence type="ECO:0000256" key="2">
    <source>
        <dbReference type="PROSITE-ProRule" id="PRU00035"/>
    </source>
</evidence>
<proteinExistence type="predicted"/>
<dbReference type="Gene3D" id="1.20.920.10">
    <property type="entry name" value="Bromodomain-like"/>
    <property type="match status" value="1"/>
</dbReference>
<dbReference type="Proteomes" id="UP000594263">
    <property type="component" value="Unplaced"/>
</dbReference>
<sequence length="409" mass="45765">MPSSSQIPDKSVLQLVIDILQRRDTYEAFGEPVDPDEVADYYVVVKEPMDFGTMRAKLHEGMYTCLEEFEHDAFLIPKNAMLFNPPSSVYFKQAQAMVELAKKAFHLLKTEPEKLRTEFSETRRRSRRLPTEPINGKRKRGGSTQVKPHNMSTNLSPNNHHKPSMSTNLYADIASTQPCSLTGATRSNRDARSSYQPWICFSRGSDSIVSTVYRSSKRLEGVDEKKMHYQDSLMRFAQGLGPIAQKIAARKLQPQAQTEVSNGFQEPSTLVRNTMVNENKVNYVERPDGSSVARQENGTDWEEKGNTKASRAGRVPAPESHGRGICLALRSEDTVKGRLNLIGRRRTHLDGYVNSGFSKLPTIQSDVNRANSTKGTDSSHPHCMPHYGAPTSINSDHLVLRNEQNGGDA</sequence>
<dbReference type="PANTHER" id="PTHR22881">
    <property type="entry name" value="BROMODOMAIN CONTAINING PROTEIN"/>
    <property type="match status" value="1"/>
</dbReference>
<evidence type="ECO:0000259" key="4">
    <source>
        <dbReference type="PROSITE" id="PS50014"/>
    </source>
</evidence>
<dbReference type="Pfam" id="PF00439">
    <property type="entry name" value="Bromodomain"/>
    <property type="match status" value="1"/>
</dbReference>
<organism evidence="5 6">
    <name type="scientific">Kalanchoe fedtschenkoi</name>
    <name type="common">Lavender scallops</name>
    <name type="synonym">South American air plant</name>
    <dbReference type="NCBI Taxonomy" id="63787"/>
    <lineage>
        <taxon>Eukaryota</taxon>
        <taxon>Viridiplantae</taxon>
        <taxon>Streptophyta</taxon>
        <taxon>Embryophyta</taxon>
        <taxon>Tracheophyta</taxon>
        <taxon>Spermatophyta</taxon>
        <taxon>Magnoliopsida</taxon>
        <taxon>eudicotyledons</taxon>
        <taxon>Gunneridae</taxon>
        <taxon>Pentapetalae</taxon>
        <taxon>Saxifragales</taxon>
        <taxon>Crassulaceae</taxon>
        <taxon>Kalanchoe</taxon>
    </lineage>
</organism>
<dbReference type="InterPro" id="IPR036427">
    <property type="entry name" value="Bromodomain-like_sf"/>
</dbReference>
<dbReference type="AlphaFoldDB" id="A0A7N0VC65"/>
<keyword evidence="1 2" id="KW-0103">Bromodomain</keyword>
<dbReference type="PANTHER" id="PTHR22881:SF26">
    <property type="entry name" value="BROMODOMAIN CONTAINING PROTEIN, EXPRESSED"/>
    <property type="match status" value="1"/>
</dbReference>
<evidence type="ECO:0000256" key="1">
    <source>
        <dbReference type="ARBA" id="ARBA00023117"/>
    </source>
</evidence>
<accession>A0A7N0VC65</accession>
<dbReference type="PROSITE" id="PS50014">
    <property type="entry name" value="BROMODOMAIN_2"/>
    <property type="match status" value="1"/>
</dbReference>
<dbReference type="InterPro" id="IPR051831">
    <property type="entry name" value="Bromodomain_contain_prot"/>
</dbReference>
<dbReference type="CDD" id="cd04369">
    <property type="entry name" value="Bromodomain"/>
    <property type="match status" value="1"/>
</dbReference>
<dbReference type="InterPro" id="IPR001487">
    <property type="entry name" value="Bromodomain"/>
</dbReference>
<reference evidence="5" key="1">
    <citation type="submission" date="2021-01" db="UniProtKB">
        <authorList>
            <consortium name="EnsemblPlants"/>
        </authorList>
    </citation>
    <scope>IDENTIFICATION</scope>
</reference>
<keyword evidence="6" id="KW-1185">Reference proteome</keyword>
<dbReference type="SMART" id="SM00297">
    <property type="entry name" value="BROMO"/>
    <property type="match status" value="1"/>
</dbReference>
<dbReference type="EnsemblPlants" id="Kaladp0515s0165.2.v1.1">
    <property type="protein sequence ID" value="Kaladp0515s0165.2.v1.1"/>
    <property type="gene ID" value="Kaladp0515s0165.v1.1"/>
</dbReference>
<feature type="domain" description="Bromo" evidence="4">
    <location>
        <begin position="21"/>
        <end position="91"/>
    </location>
</feature>
<name>A0A7N0VC65_KALFE</name>
<dbReference type="PRINTS" id="PR00503">
    <property type="entry name" value="BROMODOMAIN"/>
</dbReference>
<evidence type="ECO:0000256" key="3">
    <source>
        <dbReference type="SAM" id="MobiDB-lite"/>
    </source>
</evidence>
<dbReference type="SUPFAM" id="SSF47370">
    <property type="entry name" value="Bromodomain"/>
    <property type="match status" value="1"/>
</dbReference>
<feature type="region of interest" description="Disordered" evidence="3">
    <location>
        <begin position="116"/>
        <end position="161"/>
    </location>
</feature>
<evidence type="ECO:0000313" key="6">
    <source>
        <dbReference type="Proteomes" id="UP000594263"/>
    </source>
</evidence>